<keyword evidence="1" id="KW-0472">Membrane</keyword>
<reference evidence="2" key="1">
    <citation type="submission" date="2014-09" db="EMBL/GenBank/DDBJ databases">
        <authorList>
            <person name="Magalhaes I.L.F."/>
            <person name="Oliveira U."/>
            <person name="Santos F.R."/>
            <person name="Vidigal T.H.D.A."/>
            <person name="Brescovit A.D."/>
            <person name="Santos A.J."/>
        </authorList>
    </citation>
    <scope>NUCLEOTIDE SEQUENCE</scope>
    <source>
        <tissue evidence="2">Shoot tissue taken approximately 20 cm above the soil surface</tissue>
    </source>
</reference>
<accession>A0A0A9HDZ0</accession>
<dbReference type="EMBL" id="GBRH01164840">
    <property type="protein sequence ID" value="JAE33056.1"/>
    <property type="molecule type" value="Transcribed_RNA"/>
</dbReference>
<dbReference type="AlphaFoldDB" id="A0A0A9HDZ0"/>
<keyword evidence="1" id="KW-0812">Transmembrane</keyword>
<organism evidence="2">
    <name type="scientific">Arundo donax</name>
    <name type="common">Giant reed</name>
    <name type="synonym">Donax arundinaceus</name>
    <dbReference type="NCBI Taxonomy" id="35708"/>
    <lineage>
        <taxon>Eukaryota</taxon>
        <taxon>Viridiplantae</taxon>
        <taxon>Streptophyta</taxon>
        <taxon>Embryophyta</taxon>
        <taxon>Tracheophyta</taxon>
        <taxon>Spermatophyta</taxon>
        <taxon>Magnoliopsida</taxon>
        <taxon>Liliopsida</taxon>
        <taxon>Poales</taxon>
        <taxon>Poaceae</taxon>
        <taxon>PACMAD clade</taxon>
        <taxon>Arundinoideae</taxon>
        <taxon>Arundineae</taxon>
        <taxon>Arundo</taxon>
    </lineage>
</organism>
<evidence type="ECO:0000313" key="2">
    <source>
        <dbReference type="EMBL" id="JAE33056.1"/>
    </source>
</evidence>
<feature type="transmembrane region" description="Helical" evidence="1">
    <location>
        <begin position="15"/>
        <end position="41"/>
    </location>
</feature>
<name>A0A0A9HDZ0_ARUDO</name>
<proteinExistence type="predicted"/>
<evidence type="ECO:0000256" key="1">
    <source>
        <dbReference type="SAM" id="Phobius"/>
    </source>
</evidence>
<keyword evidence="1" id="KW-1133">Transmembrane helix</keyword>
<sequence length="66" mass="7754">MCNTLLFDLYLYMHAFVNVVMCCMIQFSNLVSNIFCSTFYLHIKLNNSSTLMEEDLNECIFFCFAV</sequence>
<reference evidence="2" key="2">
    <citation type="journal article" date="2015" name="Data Brief">
        <title>Shoot transcriptome of the giant reed, Arundo donax.</title>
        <authorList>
            <person name="Barrero R.A."/>
            <person name="Guerrero F.D."/>
            <person name="Moolhuijzen P."/>
            <person name="Goolsby J.A."/>
            <person name="Tidwell J."/>
            <person name="Bellgard S.E."/>
            <person name="Bellgard M.I."/>
        </authorList>
    </citation>
    <scope>NUCLEOTIDE SEQUENCE</scope>
    <source>
        <tissue evidence="2">Shoot tissue taken approximately 20 cm above the soil surface</tissue>
    </source>
</reference>
<protein>
    <submittedName>
        <fullName evidence="2">Uncharacterized protein</fullName>
    </submittedName>
</protein>